<evidence type="ECO:0000313" key="3">
    <source>
        <dbReference type="Proteomes" id="UP000266673"/>
    </source>
</evidence>
<dbReference type="InterPro" id="IPR011009">
    <property type="entry name" value="Kinase-like_dom_sf"/>
</dbReference>
<dbReference type="SMART" id="SM00671">
    <property type="entry name" value="SEL1"/>
    <property type="match status" value="3"/>
</dbReference>
<dbReference type="SUPFAM" id="SSF56112">
    <property type="entry name" value="Protein kinase-like (PK-like)"/>
    <property type="match status" value="1"/>
</dbReference>
<dbReference type="PROSITE" id="PS50011">
    <property type="entry name" value="PROTEIN_KINASE_DOM"/>
    <property type="match status" value="1"/>
</dbReference>
<feature type="domain" description="Protein kinase" evidence="1">
    <location>
        <begin position="214"/>
        <end position="490"/>
    </location>
</feature>
<dbReference type="GO" id="GO:0007166">
    <property type="term" value="P:cell surface receptor signaling pathway"/>
    <property type="evidence" value="ECO:0007669"/>
    <property type="project" value="InterPro"/>
</dbReference>
<dbReference type="Proteomes" id="UP000266673">
    <property type="component" value="Unassembled WGS sequence"/>
</dbReference>
<dbReference type="Pfam" id="PF07714">
    <property type="entry name" value="PK_Tyr_Ser-Thr"/>
    <property type="match status" value="1"/>
</dbReference>
<dbReference type="InterPro" id="IPR036537">
    <property type="entry name" value="Adaptor_Cbl_N_dom_sf"/>
</dbReference>
<dbReference type="InterPro" id="IPR000719">
    <property type="entry name" value="Prot_kinase_dom"/>
</dbReference>
<dbReference type="InterPro" id="IPR008266">
    <property type="entry name" value="Tyr_kinase_AS"/>
</dbReference>
<dbReference type="Pfam" id="PF08238">
    <property type="entry name" value="Sel1"/>
    <property type="match status" value="3"/>
</dbReference>
<dbReference type="Gene3D" id="1.10.510.10">
    <property type="entry name" value="Transferase(Phosphotransferase) domain 1"/>
    <property type="match status" value="1"/>
</dbReference>
<organism evidence="2 3">
    <name type="scientific">Gigaspora rosea</name>
    <dbReference type="NCBI Taxonomy" id="44941"/>
    <lineage>
        <taxon>Eukaryota</taxon>
        <taxon>Fungi</taxon>
        <taxon>Fungi incertae sedis</taxon>
        <taxon>Mucoromycota</taxon>
        <taxon>Glomeromycotina</taxon>
        <taxon>Glomeromycetes</taxon>
        <taxon>Diversisporales</taxon>
        <taxon>Gigasporaceae</taxon>
        <taxon>Gigaspora</taxon>
    </lineage>
</organism>
<dbReference type="InterPro" id="IPR006597">
    <property type="entry name" value="Sel1-like"/>
</dbReference>
<dbReference type="InterPro" id="IPR059179">
    <property type="entry name" value="MLKL-like_MCAfunc"/>
</dbReference>
<accession>A0A397V0V0</accession>
<evidence type="ECO:0000259" key="1">
    <source>
        <dbReference type="PROSITE" id="PS50011"/>
    </source>
</evidence>
<proteinExistence type="predicted"/>
<keyword evidence="3" id="KW-1185">Reference proteome</keyword>
<gene>
    <name evidence="2" type="ORF">C2G38_2322222</name>
</gene>
<dbReference type="InterPro" id="IPR001245">
    <property type="entry name" value="Ser-Thr/Tyr_kinase_cat_dom"/>
</dbReference>
<name>A0A397V0V0_9GLOM</name>
<dbReference type="PANTHER" id="PTHR23257">
    <property type="entry name" value="SERINE-THREONINE PROTEIN KINASE"/>
    <property type="match status" value="1"/>
</dbReference>
<dbReference type="Gene3D" id="1.25.40.10">
    <property type="entry name" value="Tetratricopeptide repeat domain"/>
    <property type="match status" value="2"/>
</dbReference>
<dbReference type="STRING" id="44941.A0A397V0V0"/>
<reference evidence="2 3" key="1">
    <citation type="submission" date="2018-06" db="EMBL/GenBank/DDBJ databases">
        <title>Comparative genomics reveals the genomic features of Rhizophagus irregularis, R. cerebriforme, R. diaphanum and Gigaspora rosea, and their symbiotic lifestyle signature.</title>
        <authorList>
            <person name="Morin E."/>
            <person name="San Clemente H."/>
            <person name="Chen E.C.H."/>
            <person name="De La Providencia I."/>
            <person name="Hainaut M."/>
            <person name="Kuo A."/>
            <person name="Kohler A."/>
            <person name="Murat C."/>
            <person name="Tang N."/>
            <person name="Roy S."/>
            <person name="Loubradou J."/>
            <person name="Henrissat B."/>
            <person name="Grigoriev I.V."/>
            <person name="Corradi N."/>
            <person name="Roux C."/>
            <person name="Martin F.M."/>
        </authorList>
    </citation>
    <scope>NUCLEOTIDE SEQUENCE [LARGE SCALE GENOMIC DNA]</scope>
    <source>
        <strain evidence="2 3">DAOM 194757</strain>
    </source>
</reference>
<evidence type="ECO:0000313" key="2">
    <source>
        <dbReference type="EMBL" id="RIB14629.1"/>
    </source>
</evidence>
<protein>
    <submittedName>
        <fullName evidence="2">Kinase-like domain-containing protein</fullName>
    </submittedName>
</protein>
<dbReference type="Gene3D" id="1.20.930.20">
    <property type="entry name" value="Adaptor protein Cbl, N-terminal domain"/>
    <property type="match status" value="1"/>
</dbReference>
<dbReference type="CDD" id="cd21037">
    <property type="entry name" value="MLKL_NTD"/>
    <property type="match status" value="1"/>
</dbReference>
<dbReference type="AlphaFoldDB" id="A0A397V0V0"/>
<keyword evidence="2" id="KW-0808">Transferase</keyword>
<dbReference type="EMBL" id="QKWP01000812">
    <property type="protein sequence ID" value="RIB14629.1"/>
    <property type="molecule type" value="Genomic_DNA"/>
</dbReference>
<dbReference type="GO" id="GO:0005524">
    <property type="term" value="F:ATP binding"/>
    <property type="evidence" value="ECO:0007669"/>
    <property type="project" value="InterPro"/>
</dbReference>
<dbReference type="GO" id="GO:0004672">
    <property type="term" value="F:protein kinase activity"/>
    <property type="evidence" value="ECO:0007669"/>
    <property type="project" value="InterPro"/>
</dbReference>
<dbReference type="PROSITE" id="PS00109">
    <property type="entry name" value="PROTEIN_KINASE_TYR"/>
    <property type="match status" value="1"/>
</dbReference>
<dbReference type="OrthoDB" id="4062651at2759"/>
<dbReference type="InterPro" id="IPR050167">
    <property type="entry name" value="Ser_Thr_protein_kinase"/>
</dbReference>
<dbReference type="SUPFAM" id="SSF81901">
    <property type="entry name" value="HCP-like"/>
    <property type="match status" value="1"/>
</dbReference>
<comment type="caution">
    <text evidence="2">The sequence shown here is derived from an EMBL/GenBank/DDBJ whole genome shotgun (WGS) entry which is preliminary data.</text>
</comment>
<dbReference type="InterPro" id="IPR011990">
    <property type="entry name" value="TPR-like_helical_dom_sf"/>
</dbReference>
<dbReference type="GO" id="GO:0005737">
    <property type="term" value="C:cytoplasm"/>
    <property type="evidence" value="ECO:0007669"/>
    <property type="project" value="TreeGrafter"/>
</dbReference>
<sequence length="677" mass="78504">MSDKDLAEKIYKSYEVIENVVEINKTLGISNKFTDTAEILVDAAKPFVPMLSLAISIVTKIMEIYNNAQYNKKICSALMDRVISAEAAIKILQQRKSEYEPQFQDIGRQKSFLRFISSLEKIKIFAEEVTQIRGFNKYLKATDISQKFRELTKEYEESMNDLKFSMVISFDEQRRIDDESLKSDLNEMNKELDLIKSKLLQPIPDVIDVQKVDPKLLQDPFIGNYDDVRKANNKIVKKQIYKQAIEVACISYDSTIFDQKKHKKENMLFYRDLEILGKLIESPNIIKFYGLSEVDNSKVMVFEWAEMGNLRECYLKYPIPLNVKVDMALKICRGIVFLNAVGIFHHDLRCKNIMVTDGYTPKLANFKYARAVTDKTTSIDDVVKLINWMAPEKMIGMANDRYVPYTLKCEIFSFGMLLWELVNRKIPYEQMSMNDVISYVTKGYRENCFIKPAQDEIIQKDFIDIIESTWKKIPQERISLPILYLKLSELDKKTKSGNLSMNHESSKESSAAGSFRLLTFEEAIKIHNNYQEKRKLAYESFKANSELGHPMAMYYHAYYLSGGYYTDEKRTEDQKAKDKIEARELYKKAADEGIADAQLRYAFELGQEHSEFINYLTKAADNGNLQAMYNLAKLYLNGKCNVQKDNIVGLRYLKLAAMKGHKKALNEIESMDAYDYF</sequence>
<keyword evidence="2" id="KW-0418">Kinase</keyword>